<dbReference type="AlphaFoldDB" id="A0A5J4YTE7"/>
<comment type="caution">
    <text evidence="1">The sequence shown here is derived from an EMBL/GenBank/DDBJ whole genome shotgun (WGS) entry which is preliminary data.</text>
</comment>
<name>A0A5J4YTE7_PORPP</name>
<evidence type="ECO:0000313" key="1">
    <source>
        <dbReference type="EMBL" id="KAA8494043.1"/>
    </source>
</evidence>
<dbReference type="Proteomes" id="UP000324585">
    <property type="component" value="Unassembled WGS sequence"/>
</dbReference>
<reference evidence="2" key="1">
    <citation type="journal article" date="2019" name="Nat. Commun.">
        <title>Expansion of phycobilisome linker gene families in mesophilic red algae.</title>
        <authorList>
            <person name="Lee J."/>
            <person name="Kim D."/>
            <person name="Bhattacharya D."/>
            <person name="Yoon H.S."/>
        </authorList>
    </citation>
    <scope>NUCLEOTIDE SEQUENCE [LARGE SCALE GENOMIC DNA]</scope>
    <source>
        <strain evidence="2">CCMP 1328</strain>
    </source>
</reference>
<accession>A0A5J4YTE7</accession>
<dbReference type="InterPro" id="IPR027417">
    <property type="entry name" value="P-loop_NTPase"/>
</dbReference>
<protein>
    <submittedName>
        <fullName evidence="1">Uncharacterized protein</fullName>
    </submittedName>
</protein>
<organism evidence="1 2">
    <name type="scientific">Porphyridium purpureum</name>
    <name type="common">Red alga</name>
    <name type="synonym">Porphyridium cruentum</name>
    <dbReference type="NCBI Taxonomy" id="35688"/>
    <lineage>
        <taxon>Eukaryota</taxon>
        <taxon>Rhodophyta</taxon>
        <taxon>Bangiophyceae</taxon>
        <taxon>Porphyridiales</taxon>
        <taxon>Porphyridiaceae</taxon>
        <taxon>Porphyridium</taxon>
    </lineage>
</organism>
<gene>
    <name evidence="1" type="ORF">FVE85_4018</name>
</gene>
<dbReference type="EMBL" id="VRMN01000005">
    <property type="protein sequence ID" value="KAA8494043.1"/>
    <property type="molecule type" value="Genomic_DNA"/>
</dbReference>
<dbReference type="Gene3D" id="3.40.50.300">
    <property type="entry name" value="P-loop containing nucleotide triphosphate hydrolases"/>
    <property type="match status" value="1"/>
</dbReference>
<keyword evidence="2" id="KW-1185">Reference proteome</keyword>
<sequence length="207" mass="23087">MEQHGGGVQVKPMWGPQETMTAPLCVGGDGSCAEPIASPLSESPKLVVASDSTTPAQHKQQLDAIVERGRSPLLLHDDEDEASEVALDWLEARGARYRALDMKALISDVESVEEFTRAFSEAIHEAQELEERATLFVRHVDLLFVLLMHKSSFFPAREHAWNFDEVVELLETLVRFGNVRLVCTATERRAMKGSKSMIARRLSPYVI</sequence>
<evidence type="ECO:0000313" key="2">
    <source>
        <dbReference type="Proteomes" id="UP000324585"/>
    </source>
</evidence>
<proteinExistence type="predicted"/>